<dbReference type="RefSeq" id="WP_241051266.1">
    <property type="nucleotide sequence ID" value="NZ_JAKZBV010000001.1"/>
</dbReference>
<dbReference type="Proteomes" id="UP001202922">
    <property type="component" value="Unassembled WGS sequence"/>
</dbReference>
<name>A0ABS9TXA8_9MICC</name>
<dbReference type="EMBL" id="JAKZBV010000001">
    <property type="protein sequence ID" value="MCH6469059.1"/>
    <property type="molecule type" value="Genomic_DNA"/>
</dbReference>
<organism evidence="2 3">
    <name type="scientific">Sinomonas terrae</name>
    <dbReference type="NCBI Taxonomy" id="2908838"/>
    <lineage>
        <taxon>Bacteria</taxon>
        <taxon>Bacillati</taxon>
        <taxon>Actinomycetota</taxon>
        <taxon>Actinomycetes</taxon>
        <taxon>Micrococcales</taxon>
        <taxon>Micrococcaceae</taxon>
        <taxon>Sinomonas</taxon>
    </lineage>
</organism>
<evidence type="ECO:0000256" key="1">
    <source>
        <dbReference type="SAM" id="MobiDB-lite"/>
    </source>
</evidence>
<gene>
    <name evidence="2" type="ORF">L0M17_03490</name>
</gene>
<protein>
    <recommendedName>
        <fullName evidence="4">Transposase</fullName>
    </recommendedName>
</protein>
<feature type="region of interest" description="Disordered" evidence="1">
    <location>
        <begin position="1"/>
        <end position="29"/>
    </location>
</feature>
<comment type="caution">
    <text evidence="2">The sequence shown here is derived from an EMBL/GenBank/DDBJ whole genome shotgun (WGS) entry which is preliminary data.</text>
</comment>
<proteinExistence type="predicted"/>
<evidence type="ECO:0000313" key="2">
    <source>
        <dbReference type="EMBL" id="MCH6469059.1"/>
    </source>
</evidence>
<evidence type="ECO:0000313" key="3">
    <source>
        <dbReference type="Proteomes" id="UP001202922"/>
    </source>
</evidence>
<reference evidence="2 3" key="1">
    <citation type="submission" date="2022-03" db="EMBL/GenBank/DDBJ databases">
        <title>Sinomonas sp. isolated from a soil.</title>
        <authorList>
            <person name="Han J."/>
            <person name="Kim D.-U."/>
        </authorList>
    </citation>
    <scope>NUCLEOTIDE SEQUENCE [LARGE SCALE GENOMIC DNA]</scope>
    <source>
        <strain evidence="2 3">5-5</strain>
    </source>
</reference>
<accession>A0ABS9TXA8</accession>
<evidence type="ECO:0008006" key="4">
    <source>
        <dbReference type="Google" id="ProtNLM"/>
    </source>
</evidence>
<keyword evidence="3" id="KW-1185">Reference proteome</keyword>
<sequence length="51" mass="5607">MEAVFLRASEAMDSVDASGRTKGRRRADPSGLIRMKADHERVNTMTAAIMV</sequence>